<organism evidence="2 3">
    <name type="scientific">Gordonia soli NBRC 108243</name>
    <dbReference type="NCBI Taxonomy" id="1223545"/>
    <lineage>
        <taxon>Bacteria</taxon>
        <taxon>Bacillati</taxon>
        <taxon>Actinomycetota</taxon>
        <taxon>Actinomycetes</taxon>
        <taxon>Mycobacteriales</taxon>
        <taxon>Gordoniaceae</taxon>
        <taxon>Gordonia</taxon>
    </lineage>
</organism>
<sequence length="177" mass="16891">MRINKIGTRLSATRVIAVGIGTLAGGLLFGLGTPTAQAAVHCSAANGQQVERIVGAGGCGAKAGPASRADADELSGSGTAVAVADKGGNSTARNQQPGSSALAGASSRGTAYSVTTGPKALSVAQARRGGFSVAVGGWGGQAYAGPEGAGCGGGFAAAVDTTSGKACLRTGSIDLRN</sequence>
<dbReference type="AlphaFoldDB" id="M0QNX6"/>
<dbReference type="RefSeq" id="WP_007623864.1">
    <property type="nucleotide sequence ID" value="NZ_BANX01000032.1"/>
</dbReference>
<dbReference type="Pfam" id="PF20550">
    <property type="entry name" value="DUF6764"/>
    <property type="match status" value="1"/>
</dbReference>
<name>M0QNX6_9ACTN</name>
<proteinExistence type="predicted"/>
<dbReference type="eggNOG" id="ENOG5033UEW">
    <property type="taxonomic scope" value="Bacteria"/>
</dbReference>
<feature type="compositionally biased region" description="Polar residues" evidence="1">
    <location>
        <begin position="88"/>
        <end position="97"/>
    </location>
</feature>
<evidence type="ECO:0000313" key="3">
    <source>
        <dbReference type="Proteomes" id="UP000011666"/>
    </source>
</evidence>
<dbReference type="Proteomes" id="UP000011666">
    <property type="component" value="Unassembled WGS sequence"/>
</dbReference>
<comment type="caution">
    <text evidence="2">The sequence shown here is derived from an EMBL/GenBank/DDBJ whole genome shotgun (WGS) entry which is preliminary data.</text>
</comment>
<protein>
    <recommendedName>
        <fullName evidence="4">Protein kinase</fullName>
    </recommendedName>
</protein>
<gene>
    <name evidence="2" type="ORF">GS4_32_00580</name>
</gene>
<accession>M0QNX6</accession>
<keyword evidence="3" id="KW-1185">Reference proteome</keyword>
<reference evidence="2 3" key="1">
    <citation type="submission" date="2013-01" db="EMBL/GenBank/DDBJ databases">
        <title>Whole genome shotgun sequence of Gordonia soli NBRC 108243.</title>
        <authorList>
            <person name="Isaki-Nakamura S."/>
            <person name="Hosoyama A."/>
            <person name="Tsuchikane K."/>
            <person name="Ando Y."/>
            <person name="Baba S."/>
            <person name="Ohji S."/>
            <person name="Hamada M."/>
            <person name="Tamura T."/>
            <person name="Yamazoe A."/>
            <person name="Yamazaki S."/>
            <person name="Fujita N."/>
        </authorList>
    </citation>
    <scope>NUCLEOTIDE SEQUENCE [LARGE SCALE GENOMIC DNA]</scope>
    <source>
        <strain evidence="2 3">NBRC 108243</strain>
    </source>
</reference>
<feature type="region of interest" description="Disordered" evidence="1">
    <location>
        <begin position="81"/>
        <end position="107"/>
    </location>
</feature>
<evidence type="ECO:0008006" key="4">
    <source>
        <dbReference type="Google" id="ProtNLM"/>
    </source>
</evidence>
<evidence type="ECO:0000256" key="1">
    <source>
        <dbReference type="SAM" id="MobiDB-lite"/>
    </source>
</evidence>
<evidence type="ECO:0000313" key="2">
    <source>
        <dbReference type="EMBL" id="GAC70114.1"/>
    </source>
</evidence>
<feature type="compositionally biased region" description="Low complexity" evidence="1">
    <location>
        <begin position="98"/>
        <end position="107"/>
    </location>
</feature>
<dbReference type="EMBL" id="BANX01000032">
    <property type="protein sequence ID" value="GAC70114.1"/>
    <property type="molecule type" value="Genomic_DNA"/>
</dbReference>
<dbReference type="InterPro" id="IPR046652">
    <property type="entry name" value="DUF6764"/>
</dbReference>
<dbReference type="STRING" id="1223545.GS4_32_00580"/>